<keyword evidence="1" id="KW-0328">Glycosyltransferase</keyword>
<dbReference type="InterPro" id="IPR017459">
    <property type="entry name" value="Glycosyl_Trfase_fam3_N_dom"/>
</dbReference>
<dbReference type="Gene3D" id="1.20.970.10">
    <property type="entry name" value="Transferase, Pyrimidine Nucleoside Phosphorylase, Chain C"/>
    <property type="match status" value="1"/>
</dbReference>
<dbReference type="GO" id="GO:0003677">
    <property type="term" value="F:DNA binding"/>
    <property type="evidence" value="ECO:0007669"/>
    <property type="project" value="UniProtKB-KW"/>
</dbReference>
<name>A0A4Q9H4P5_9BURK</name>
<dbReference type="GO" id="GO:0005829">
    <property type="term" value="C:cytosol"/>
    <property type="evidence" value="ECO:0007669"/>
    <property type="project" value="TreeGrafter"/>
</dbReference>
<dbReference type="Proteomes" id="UP000292120">
    <property type="component" value="Unassembled WGS sequence"/>
</dbReference>
<proteinExistence type="predicted"/>
<gene>
    <name evidence="4" type="primary">ybiB</name>
    <name evidence="4" type="ORF">EYS42_04030</name>
</gene>
<feature type="domain" description="Glycosyl transferase family 3 N-terminal" evidence="3">
    <location>
        <begin position="6"/>
        <end position="69"/>
    </location>
</feature>
<dbReference type="Pfam" id="PF02885">
    <property type="entry name" value="Glycos_trans_3N"/>
    <property type="match status" value="1"/>
</dbReference>
<organism evidence="4 5">
    <name type="scientific">Aquabacterium lacunae</name>
    <dbReference type="NCBI Taxonomy" id="2528630"/>
    <lineage>
        <taxon>Bacteria</taxon>
        <taxon>Pseudomonadati</taxon>
        <taxon>Pseudomonadota</taxon>
        <taxon>Betaproteobacteria</taxon>
        <taxon>Burkholderiales</taxon>
        <taxon>Aquabacterium</taxon>
    </lineage>
</organism>
<dbReference type="SUPFAM" id="SSF47648">
    <property type="entry name" value="Nucleoside phosphorylase/phosphoribosyltransferase N-terminal domain"/>
    <property type="match status" value="1"/>
</dbReference>
<dbReference type="OrthoDB" id="9768896at2"/>
<evidence type="ECO:0000313" key="5">
    <source>
        <dbReference type="Proteomes" id="UP000292120"/>
    </source>
</evidence>
<reference evidence="4 5" key="1">
    <citation type="submission" date="2019-02" db="EMBL/GenBank/DDBJ databases">
        <title>Aquabacterium sp. strain KMB7.</title>
        <authorList>
            <person name="Chen W.-M."/>
        </authorList>
    </citation>
    <scope>NUCLEOTIDE SEQUENCE [LARGE SCALE GENOMIC DNA]</scope>
    <source>
        <strain evidence="4 5">KMB7</strain>
    </source>
</reference>
<evidence type="ECO:0000313" key="4">
    <source>
        <dbReference type="EMBL" id="TBO32380.1"/>
    </source>
</evidence>
<dbReference type="AlphaFoldDB" id="A0A4Q9H4P5"/>
<dbReference type="Gene3D" id="3.40.1030.10">
    <property type="entry name" value="Nucleoside phosphorylase/phosphoribosyltransferase catalytic domain"/>
    <property type="match status" value="1"/>
</dbReference>
<dbReference type="GO" id="GO:0004048">
    <property type="term" value="F:anthranilate phosphoribosyltransferase activity"/>
    <property type="evidence" value="ECO:0007669"/>
    <property type="project" value="InterPro"/>
</dbReference>
<dbReference type="NCBIfam" id="NF006005">
    <property type="entry name" value="PRK08136.1"/>
    <property type="match status" value="1"/>
</dbReference>
<dbReference type="GO" id="GO:0000162">
    <property type="term" value="P:L-tryptophan biosynthetic process"/>
    <property type="evidence" value="ECO:0007669"/>
    <property type="project" value="InterPro"/>
</dbReference>
<evidence type="ECO:0000256" key="2">
    <source>
        <dbReference type="ARBA" id="ARBA00022679"/>
    </source>
</evidence>
<dbReference type="PANTHER" id="PTHR43285:SF4">
    <property type="entry name" value="TRANSFERASE"/>
    <property type="match status" value="1"/>
</dbReference>
<evidence type="ECO:0000259" key="3">
    <source>
        <dbReference type="Pfam" id="PF02885"/>
    </source>
</evidence>
<dbReference type="InterPro" id="IPR035902">
    <property type="entry name" value="Nuc_phospho_transferase"/>
</dbReference>
<comment type="caution">
    <text evidence="4">The sequence shown here is derived from an EMBL/GenBank/DDBJ whole genome shotgun (WGS) entry which is preliminary data.</text>
</comment>
<accession>A0A4Q9H4P5</accession>
<evidence type="ECO:0000256" key="1">
    <source>
        <dbReference type="ARBA" id="ARBA00022676"/>
    </source>
</evidence>
<dbReference type="RefSeq" id="WP_130966594.1">
    <property type="nucleotide sequence ID" value="NZ_SIXI01000002.1"/>
</dbReference>
<protein>
    <submittedName>
        <fullName evidence="4">DNA-binding protein YbiB</fullName>
    </submittedName>
</protein>
<dbReference type="PANTHER" id="PTHR43285">
    <property type="entry name" value="ANTHRANILATE PHOSPHORIBOSYLTRANSFERASE"/>
    <property type="match status" value="1"/>
</dbReference>
<keyword evidence="5" id="KW-1185">Reference proteome</keyword>
<keyword evidence="2" id="KW-0808">Transferase</keyword>
<dbReference type="InterPro" id="IPR005940">
    <property type="entry name" value="Anthranilate_Pribosyl_Tfrase"/>
</dbReference>
<dbReference type="SUPFAM" id="SSF52418">
    <property type="entry name" value="Nucleoside phosphorylase/phosphoribosyltransferase catalytic domain"/>
    <property type="match status" value="1"/>
</dbReference>
<dbReference type="InterPro" id="IPR036320">
    <property type="entry name" value="Glycosyl_Trfase_fam3_N_dom_sf"/>
</dbReference>
<sequence>MSIAAYIKEIGRGKEGARPLSCDQARDLFDQVLDGRVTDLEVGAFALAMRIKGETDEELDGFVQSTLARCMPLPAPQPHGSGVVVLPSYNGARKLPNLTALLAAHLARSGVAVLVHGPLADPTRVTTAQVFDALGWARCRTPQEVASAWLARQPAFVDTHTLCPGLARLLDVRWTIGLRNPAHTVAKLLAPLPPAVPTVRVVNHTHPEYAVSLKAYLQRTQANALLMRGTEGEPVADARRQPRFDVYLQGEMDTSLSRQPQEGTLTALPDLPTQHDAGTTAAYIQSVLEGTQPLPESIGQQARCLRQALGQAEARHAQR</sequence>
<keyword evidence="4" id="KW-0238">DNA-binding</keyword>
<dbReference type="EMBL" id="SIXI01000002">
    <property type="protein sequence ID" value="TBO32380.1"/>
    <property type="molecule type" value="Genomic_DNA"/>
</dbReference>